<accession>A0A1H6UCK5</accession>
<gene>
    <name evidence="4" type="ORF">SAMN05660742_101375</name>
</gene>
<feature type="domain" description="UPF0029" evidence="3">
    <location>
        <begin position="139"/>
        <end position="193"/>
    </location>
</feature>
<dbReference type="InterPro" id="IPR015796">
    <property type="entry name" value="Impact_YigZ-like"/>
</dbReference>
<dbReference type="Pfam" id="PF01205">
    <property type="entry name" value="Impact_N"/>
    <property type="match status" value="1"/>
</dbReference>
<name>A0A1H6UCK5_9FIRM</name>
<dbReference type="SUPFAM" id="SSF54211">
    <property type="entry name" value="Ribosomal protein S5 domain 2-like"/>
    <property type="match status" value="1"/>
</dbReference>
<dbReference type="NCBIfam" id="TIGR00257">
    <property type="entry name" value="IMPACT_YIGZ"/>
    <property type="match status" value="1"/>
</dbReference>
<dbReference type="RefSeq" id="WP_091828679.1">
    <property type="nucleotide sequence ID" value="NZ_FNZK01000001.1"/>
</dbReference>
<organism evidence="4 5">
    <name type="scientific">Propionispira arboris</name>
    <dbReference type="NCBI Taxonomy" id="84035"/>
    <lineage>
        <taxon>Bacteria</taxon>
        <taxon>Bacillati</taxon>
        <taxon>Bacillota</taxon>
        <taxon>Negativicutes</taxon>
        <taxon>Selenomonadales</taxon>
        <taxon>Selenomonadaceae</taxon>
        <taxon>Propionispira</taxon>
    </lineage>
</organism>
<dbReference type="InterPro" id="IPR023582">
    <property type="entry name" value="Impact"/>
</dbReference>
<dbReference type="InterPro" id="IPR036956">
    <property type="entry name" value="Impact_N_sf"/>
</dbReference>
<dbReference type="InterPro" id="IPR015269">
    <property type="entry name" value="UPF0029_Impact_C"/>
</dbReference>
<sequence>MDINYKTIDKGSTAEYEISKSRFLAFVEPIADEAASMAFINKIKKQYFDAKHNCSAYVIGQSTLQKADDDGEPSGTAGKPILEVIKKNELSDVVIVVTRYFGGIKLGAGGLIRAYGKAATLGLENCDIVLRTLFIRIRIDIDYTLLGILENNFHKKDIFIEDKIFTDQVQLFILVKKEETDTLTQDITNWTAAACKITKLNETYKNMPI</sequence>
<feature type="domain" description="Impact N-terminal" evidence="2">
    <location>
        <begin position="20"/>
        <end position="120"/>
    </location>
</feature>
<dbReference type="SUPFAM" id="SSF54980">
    <property type="entry name" value="EF-G C-terminal domain-like"/>
    <property type="match status" value="1"/>
</dbReference>
<comment type="similarity">
    <text evidence="1">Belongs to the IMPACT family.</text>
</comment>
<dbReference type="InterPro" id="IPR001498">
    <property type="entry name" value="Impact_N"/>
</dbReference>
<dbReference type="AlphaFoldDB" id="A0A1H6UCK5"/>
<dbReference type="Gene3D" id="3.30.230.30">
    <property type="entry name" value="Impact, N-terminal domain"/>
    <property type="match status" value="1"/>
</dbReference>
<dbReference type="EMBL" id="FNZK01000001">
    <property type="protein sequence ID" value="SEI89316.1"/>
    <property type="molecule type" value="Genomic_DNA"/>
</dbReference>
<evidence type="ECO:0000313" key="5">
    <source>
        <dbReference type="Proteomes" id="UP000199662"/>
    </source>
</evidence>
<dbReference type="Pfam" id="PF09186">
    <property type="entry name" value="DUF1949"/>
    <property type="match status" value="1"/>
</dbReference>
<dbReference type="InterPro" id="IPR020568">
    <property type="entry name" value="Ribosomal_Su5_D2-typ_SF"/>
</dbReference>
<dbReference type="PROSITE" id="PS00910">
    <property type="entry name" value="UPF0029"/>
    <property type="match status" value="1"/>
</dbReference>
<dbReference type="Proteomes" id="UP000199662">
    <property type="component" value="Unassembled WGS sequence"/>
</dbReference>
<dbReference type="InterPro" id="IPR020569">
    <property type="entry name" value="UPF0029_Impact_CS"/>
</dbReference>
<proteinExistence type="inferred from homology"/>
<dbReference type="GO" id="GO:0006446">
    <property type="term" value="P:regulation of translational initiation"/>
    <property type="evidence" value="ECO:0007669"/>
    <property type="project" value="TreeGrafter"/>
</dbReference>
<evidence type="ECO:0000313" key="4">
    <source>
        <dbReference type="EMBL" id="SEI89316.1"/>
    </source>
</evidence>
<keyword evidence="5" id="KW-1185">Reference proteome</keyword>
<evidence type="ECO:0000259" key="2">
    <source>
        <dbReference type="Pfam" id="PF01205"/>
    </source>
</evidence>
<dbReference type="PANTHER" id="PTHR16301:SF20">
    <property type="entry name" value="IMPACT FAMILY MEMBER YIGZ"/>
    <property type="match status" value="1"/>
</dbReference>
<evidence type="ECO:0000256" key="1">
    <source>
        <dbReference type="ARBA" id="ARBA00007665"/>
    </source>
</evidence>
<dbReference type="InterPro" id="IPR035647">
    <property type="entry name" value="EFG_III/V"/>
</dbReference>
<dbReference type="GO" id="GO:0005737">
    <property type="term" value="C:cytoplasm"/>
    <property type="evidence" value="ECO:0007669"/>
    <property type="project" value="TreeGrafter"/>
</dbReference>
<dbReference type="STRING" id="84035.SAMN05660742_101375"/>
<reference evidence="5" key="1">
    <citation type="submission" date="2016-10" db="EMBL/GenBank/DDBJ databases">
        <authorList>
            <person name="Varghese N."/>
            <person name="Submissions S."/>
        </authorList>
    </citation>
    <scope>NUCLEOTIDE SEQUENCE [LARGE SCALE GENOMIC DNA]</scope>
    <source>
        <strain evidence="5">DSM 2179</strain>
    </source>
</reference>
<dbReference type="PANTHER" id="PTHR16301">
    <property type="entry name" value="IMPACT-RELATED"/>
    <property type="match status" value="1"/>
</dbReference>
<evidence type="ECO:0000259" key="3">
    <source>
        <dbReference type="Pfam" id="PF09186"/>
    </source>
</evidence>
<protein>
    <submittedName>
        <fullName evidence="4">Uncharacterized protein, YigZ family</fullName>
    </submittedName>
</protein>